<feature type="site" description="Important for catalytic activity" evidence="14">
    <location>
        <position position="118"/>
    </location>
</feature>
<comment type="pathway">
    <text evidence="1 14">Lipid metabolism; fatty acid beta-oxidation.</text>
</comment>
<evidence type="ECO:0000256" key="9">
    <source>
        <dbReference type="ARBA" id="ARBA00023098"/>
    </source>
</evidence>
<dbReference type="GO" id="GO:0006635">
    <property type="term" value="P:fatty acid beta-oxidation"/>
    <property type="evidence" value="ECO:0007669"/>
    <property type="project" value="UniProtKB-UniRule"/>
</dbReference>
<comment type="catalytic activity">
    <reaction evidence="14">
        <text>a (3S)-3-hydroxyacyl-CoA = a (2E)-enoyl-CoA + H2O</text>
        <dbReference type="Rhea" id="RHEA:16105"/>
        <dbReference type="ChEBI" id="CHEBI:15377"/>
        <dbReference type="ChEBI" id="CHEBI:57318"/>
        <dbReference type="ChEBI" id="CHEBI:58856"/>
        <dbReference type="EC" id="4.2.1.17"/>
    </reaction>
</comment>
<keyword evidence="9 14" id="KW-0443">Lipid metabolism</keyword>
<dbReference type="EC" id="4.2.1.17" evidence="14"/>
<evidence type="ECO:0000313" key="17">
    <source>
        <dbReference type="EMBL" id="MEE9652796.1"/>
    </source>
</evidence>
<evidence type="ECO:0000256" key="11">
    <source>
        <dbReference type="ARBA" id="ARBA00023239"/>
    </source>
</evidence>
<evidence type="ECO:0000256" key="2">
    <source>
        <dbReference type="ARBA" id="ARBA00007005"/>
    </source>
</evidence>
<comment type="caution">
    <text evidence="17">The sequence shown here is derived from an EMBL/GenBank/DDBJ whole genome shotgun (WGS) entry which is preliminary data.</text>
</comment>
<evidence type="ECO:0000256" key="7">
    <source>
        <dbReference type="ARBA" id="ARBA00023002"/>
    </source>
</evidence>
<evidence type="ECO:0000256" key="4">
    <source>
        <dbReference type="ARBA" id="ARBA00022490"/>
    </source>
</evidence>
<protein>
    <recommendedName>
        <fullName evidence="14">Fatty acid oxidation complex subunit alpha</fullName>
    </recommendedName>
    <domain>
        <recommendedName>
            <fullName evidence="14">Enoyl-CoA hydratase/3-hydroxybutyryl-CoA epimerase</fullName>
            <ecNumber evidence="14">4.2.1.17</ecNumber>
            <ecNumber evidence="14">5.1.2.3</ecNumber>
        </recommendedName>
    </domain>
    <domain>
        <recommendedName>
            <fullName evidence="14">3-hydroxyacyl-CoA dehydrogenase</fullName>
            <ecNumber evidence="14">1.1.1.35</ecNumber>
        </recommendedName>
    </domain>
</protein>
<dbReference type="PROSITE" id="PS00067">
    <property type="entry name" value="3HCDH"/>
    <property type="match status" value="1"/>
</dbReference>
<comment type="similarity">
    <text evidence="2 14">In the central section; belongs to the 3-hydroxyacyl-CoA dehydrogenase family.</text>
</comment>
<dbReference type="FunFam" id="3.40.50.720:FF:000009">
    <property type="entry name" value="Fatty oxidation complex, alpha subunit"/>
    <property type="match status" value="1"/>
</dbReference>
<dbReference type="InterPro" id="IPR050136">
    <property type="entry name" value="FA_oxidation_alpha_subunit"/>
</dbReference>
<name>A0AB35X1X3_9ENTR</name>
<comment type="similarity">
    <text evidence="3 14">In the N-terminal section; belongs to the enoyl-CoA hydratase/isomerase family.</text>
</comment>
<dbReference type="GO" id="GO:0016509">
    <property type="term" value="F:long-chain (3S)-3-hydroxyacyl-CoA dehydrogenase (NAD+) activity"/>
    <property type="evidence" value="ECO:0007669"/>
    <property type="project" value="TreeGrafter"/>
</dbReference>
<feature type="domain" description="3-hydroxyacyl-CoA dehydrogenase C-terminal" evidence="15">
    <location>
        <begin position="492"/>
        <end position="586"/>
    </location>
</feature>
<dbReference type="NCBIfam" id="NF008363">
    <property type="entry name" value="PRK11154.1"/>
    <property type="match status" value="1"/>
</dbReference>
<dbReference type="PROSITE" id="PS00166">
    <property type="entry name" value="ENOYL_COA_HYDRATASE"/>
    <property type="match status" value="1"/>
</dbReference>
<keyword evidence="5 14" id="KW-0276">Fatty acid metabolism</keyword>
<evidence type="ECO:0000256" key="8">
    <source>
        <dbReference type="ARBA" id="ARBA00023027"/>
    </source>
</evidence>
<evidence type="ECO:0000256" key="12">
    <source>
        <dbReference type="ARBA" id="ARBA00023268"/>
    </source>
</evidence>
<dbReference type="InterPro" id="IPR008927">
    <property type="entry name" value="6-PGluconate_DH-like_C_sf"/>
</dbReference>
<dbReference type="RefSeq" id="WP_331387558.1">
    <property type="nucleotide sequence ID" value="NZ_JAZKKV010000001.1"/>
</dbReference>
<dbReference type="EC" id="5.1.2.3" evidence="14"/>
<keyword evidence="8 14" id="KW-0520">NAD</keyword>
<keyword evidence="7 14" id="KW-0560">Oxidoreductase</keyword>
<dbReference type="Pfam" id="PF02737">
    <property type="entry name" value="3HCDH_N"/>
    <property type="match status" value="1"/>
</dbReference>
<comment type="catalytic activity">
    <reaction evidence="14">
        <text>a 4-saturated-(3S)-3-hydroxyacyl-CoA = a (3E)-enoyl-CoA + H2O</text>
        <dbReference type="Rhea" id="RHEA:20724"/>
        <dbReference type="ChEBI" id="CHEBI:15377"/>
        <dbReference type="ChEBI" id="CHEBI:58521"/>
        <dbReference type="ChEBI" id="CHEBI:137480"/>
        <dbReference type="EC" id="4.2.1.17"/>
    </reaction>
</comment>
<dbReference type="PANTHER" id="PTHR43612">
    <property type="entry name" value="TRIFUNCTIONAL ENZYME SUBUNIT ALPHA"/>
    <property type="match status" value="1"/>
</dbReference>
<dbReference type="CDD" id="cd06558">
    <property type="entry name" value="crotonase-like"/>
    <property type="match status" value="1"/>
</dbReference>
<dbReference type="SUPFAM" id="SSF51735">
    <property type="entry name" value="NAD(P)-binding Rossmann-fold domains"/>
    <property type="match status" value="1"/>
</dbReference>
<dbReference type="InterPro" id="IPR001753">
    <property type="entry name" value="Enoyl-CoA_hydra/iso"/>
</dbReference>
<evidence type="ECO:0000256" key="10">
    <source>
        <dbReference type="ARBA" id="ARBA00023235"/>
    </source>
</evidence>
<evidence type="ECO:0000256" key="6">
    <source>
        <dbReference type="ARBA" id="ARBA00022963"/>
    </source>
</evidence>
<evidence type="ECO:0000256" key="5">
    <source>
        <dbReference type="ARBA" id="ARBA00022832"/>
    </source>
</evidence>
<dbReference type="InterPro" id="IPR012802">
    <property type="entry name" value="FadJ"/>
</dbReference>
<evidence type="ECO:0000256" key="13">
    <source>
        <dbReference type="ARBA" id="ARBA00049556"/>
    </source>
</evidence>
<accession>A0AB35X1X3</accession>
<evidence type="ECO:0000256" key="14">
    <source>
        <dbReference type="HAMAP-Rule" id="MF_01617"/>
    </source>
</evidence>
<keyword evidence="4 14" id="KW-0963">Cytoplasm</keyword>
<dbReference type="FunFam" id="1.10.1040.50:FF:000003">
    <property type="entry name" value="Fatty acid oxidation complex subunit alpha"/>
    <property type="match status" value="1"/>
</dbReference>
<dbReference type="Gene3D" id="3.40.50.720">
    <property type="entry name" value="NAD(P)-binding Rossmann-like Domain"/>
    <property type="match status" value="1"/>
</dbReference>
<keyword evidence="6 14" id="KW-0442">Lipid degradation</keyword>
<organism evidence="17 18">
    <name type="scientific">Kluyvera ascorbata</name>
    <dbReference type="NCBI Taxonomy" id="51288"/>
    <lineage>
        <taxon>Bacteria</taxon>
        <taxon>Pseudomonadati</taxon>
        <taxon>Pseudomonadota</taxon>
        <taxon>Gammaproteobacteria</taxon>
        <taxon>Enterobacterales</taxon>
        <taxon>Enterobacteriaceae</taxon>
        <taxon>Kluyvera</taxon>
    </lineage>
</organism>
<dbReference type="InterPro" id="IPR006180">
    <property type="entry name" value="3-OHacyl-CoA_DH_CS"/>
</dbReference>
<feature type="domain" description="3-hydroxyacyl-CoA dehydrogenase NAD binding" evidence="16">
    <location>
        <begin position="311"/>
        <end position="489"/>
    </location>
</feature>
<dbReference type="Gene3D" id="1.10.1040.50">
    <property type="match status" value="1"/>
</dbReference>
<dbReference type="InterPro" id="IPR006108">
    <property type="entry name" value="3HC_DH_C"/>
</dbReference>
<dbReference type="Gene3D" id="3.90.226.10">
    <property type="entry name" value="2-enoyl-CoA Hydratase, Chain A, domain 1"/>
    <property type="match status" value="1"/>
</dbReference>
<dbReference type="Pfam" id="PF00378">
    <property type="entry name" value="ECH_1"/>
    <property type="match status" value="1"/>
</dbReference>
<dbReference type="InterPro" id="IPR036291">
    <property type="entry name" value="NAD(P)-bd_dom_sf"/>
</dbReference>
<dbReference type="InterPro" id="IPR018376">
    <property type="entry name" value="Enoyl-CoA_hyd/isom_CS"/>
</dbReference>
<sequence>MEIKSAFTLIVRPDNVAVVTIDVPDEKMNTLKAEFGGQVRAILKQIRENRALLGVVLISAKTDNFIAGADINMIGRCQSAQEAESLARQGQQVMAEIQSLTIPVVAAIHGACLGGGLELALACHARICSDDGRTVLGLPEVQLGLLPGSGGTQRLPRLIGASTALDMILTGKQLRARQALKAGLVDEVVPHSILLEAAAEYVRKPRHDHRRLPVRERILAGPLGRNVLFSMAAKKTAQKTQGNYPATDKILKVVETGLAQGLSSGYEAEARAFGELAMTLQSKALRNIFFASTDIKKDPGATVAPGPLRSVGVLGGGLMGGGIAYVTAIKGKLPVRIKDINANGINHALKYSWDQLEQKVRRRHMKAAERDAQLALISGGTDYRGFAHRDLVIEAVFEDLALKQKMVGEVEQYCEPHTIFASNTSSLPIGDIAAFAQRPEQVIGLHFFSPVEKMPLVEVIPHAGTSEQTIATTVKLAKKQGKTPIVVADKAGFYVNRILAPYIAEAMRMLVEGESVEHIDNTLVKFGFPVGPIQLLDEVGIDTGTKILPILETAYGERFSAPASLIQAILNDDRKGRKNGRGFYLYGKKGRKSKKQVDSAVYSLAGMAARHNQCSAEQVAERCVMLMLNEAARCMDEGIIRSARDGDIGAVFGIGFPPFLGGPLRYMDSLGAGEVVARLQRLATQYGSRFTPSEALLLRAERSDTFWPGDETDLPN</sequence>
<dbReference type="SUPFAM" id="SSF52096">
    <property type="entry name" value="ClpP/crotonase"/>
    <property type="match status" value="1"/>
</dbReference>
<evidence type="ECO:0000259" key="15">
    <source>
        <dbReference type="Pfam" id="PF00725"/>
    </source>
</evidence>
<evidence type="ECO:0000259" key="16">
    <source>
        <dbReference type="Pfam" id="PF02737"/>
    </source>
</evidence>
<dbReference type="GO" id="GO:0005737">
    <property type="term" value="C:cytoplasm"/>
    <property type="evidence" value="ECO:0007669"/>
    <property type="project" value="UniProtKB-SubCell"/>
</dbReference>
<reference evidence="17 18" key="1">
    <citation type="submission" date="2023-10" db="EMBL/GenBank/DDBJ databases">
        <title>Wastewater isolates of ESBL- and carbapenemase-producing Gram-negative bacteria from New Zealand.</title>
        <authorList>
            <person name="Straub C."/>
            <person name="Weaver L."/>
            <person name="Cornelius A."/>
            <person name="Mcgill E."/>
            <person name="Dyet K."/>
            <person name="White L."/>
            <person name="Pattis I."/>
        </authorList>
    </citation>
    <scope>NUCLEOTIDE SEQUENCE [LARGE SCALE GENOMIC DNA]</scope>
    <source>
        <strain evidence="17 18">ESBL09</strain>
    </source>
</reference>
<dbReference type="PANTHER" id="PTHR43612:SF3">
    <property type="entry name" value="TRIFUNCTIONAL ENZYME SUBUNIT ALPHA, MITOCHONDRIAL"/>
    <property type="match status" value="1"/>
</dbReference>
<dbReference type="EMBL" id="JAZKKV010000001">
    <property type="protein sequence ID" value="MEE9652796.1"/>
    <property type="molecule type" value="Genomic_DNA"/>
</dbReference>
<keyword evidence="12 14" id="KW-0511">Multifunctional enzyme</keyword>
<comment type="catalytic activity">
    <reaction evidence="13 14">
        <text>a (3S)-3-hydroxyacyl-CoA + NAD(+) = a 3-oxoacyl-CoA + NADH + H(+)</text>
        <dbReference type="Rhea" id="RHEA:22432"/>
        <dbReference type="ChEBI" id="CHEBI:15378"/>
        <dbReference type="ChEBI" id="CHEBI:57318"/>
        <dbReference type="ChEBI" id="CHEBI:57540"/>
        <dbReference type="ChEBI" id="CHEBI:57945"/>
        <dbReference type="ChEBI" id="CHEBI:90726"/>
        <dbReference type="EC" id="1.1.1.35"/>
    </reaction>
</comment>
<dbReference type="Pfam" id="PF00725">
    <property type="entry name" value="3HCDH"/>
    <property type="match status" value="1"/>
</dbReference>
<keyword evidence="18" id="KW-1185">Reference proteome</keyword>
<dbReference type="AlphaFoldDB" id="A0AB35X1X3"/>
<dbReference type="GO" id="GO:0004300">
    <property type="term" value="F:enoyl-CoA hydratase activity"/>
    <property type="evidence" value="ECO:0007669"/>
    <property type="project" value="UniProtKB-UniRule"/>
</dbReference>
<dbReference type="NCBIfam" id="TIGR02440">
    <property type="entry name" value="FadJ"/>
    <property type="match status" value="1"/>
</dbReference>
<comment type="subunit">
    <text evidence="14">Heterotetramer of two alpha chains (FadJ) and two beta chains (FadI).</text>
</comment>
<evidence type="ECO:0000313" key="18">
    <source>
        <dbReference type="Proteomes" id="UP001331691"/>
    </source>
</evidence>
<evidence type="ECO:0000256" key="3">
    <source>
        <dbReference type="ARBA" id="ARBA00008750"/>
    </source>
</evidence>
<dbReference type="InterPro" id="IPR006176">
    <property type="entry name" value="3-OHacyl-CoA_DH_NAD-bd"/>
</dbReference>
<dbReference type="GO" id="GO:0070403">
    <property type="term" value="F:NAD+ binding"/>
    <property type="evidence" value="ECO:0007669"/>
    <property type="project" value="InterPro"/>
</dbReference>
<gene>
    <name evidence="14 17" type="primary">fadJ</name>
    <name evidence="17" type="ORF">V4836_01210</name>
</gene>
<dbReference type="FunFam" id="3.90.226.10:FF:000011">
    <property type="entry name" value="Fatty acid oxidation complex subunit alpha"/>
    <property type="match status" value="1"/>
</dbReference>
<dbReference type="SUPFAM" id="SSF48179">
    <property type="entry name" value="6-phosphogluconate dehydrogenase C-terminal domain-like"/>
    <property type="match status" value="2"/>
</dbReference>
<feature type="region of interest" description="Enoyl-CoA hydratase" evidence="14">
    <location>
        <begin position="1"/>
        <end position="190"/>
    </location>
</feature>
<dbReference type="HAMAP" id="MF_01617">
    <property type="entry name" value="FadJ"/>
    <property type="match status" value="1"/>
</dbReference>
<comment type="subcellular location">
    <subcellularLocation>
        <location evidence="14">Cytoplasm</location>
    </subcellularLocation>
</comment>
<dbReference type="GO" id="GO:0008692">
    <property type="term" value="F:3-hydroxybutyryl-CoA epimerase activity"/>
    <property type="evidence" value="ECO:0007669"/>
    <property type="project" value="UniProtKB-UniRule"/>
</dbReference>
<feature type="region of interest" description="3-hydroxyacyl-CoA dehydrogenase" evidence="14">
    <location>
        <begin position="306"/>
        <end position="716"/>
    </location>
</feature>
<comment type="function">
    <text evidence="14">Catalyzes the formation of a hydroxyacyl-CoA by addition of water on enoyl-CoA. Also exhibits 3-hydroxyacyl-CoA epimerase and 3-hydroxyacyl-CoA dehydrogenase activities.</text>
</comment>
<keyword evidence="11 14" id="KW-0456">Lyase</keyword>
<keyword evidence="10 14" id="KW-0413">Isomerase</keyword>
<evidence type="ECO:0000256" key="1">
    <source>
        <dbReference type="ARBA" id="ARBA00005005"/>
    </source>
</evidence>
<dbReference type="EC" id="1.1.1.35" evidence="14"/>
<dbReference type="InterPro" id="IPR029045">
    <property type="entry name" value="ClpP/crotonase-like_dom_sf"/>
</dbReference>
<comment type="catalytic activity">
    <reaction evidence="14">
        <text>(3S)-3-hydroxybutanoyl-CoA = (3R)-3-hydroxybutanoyl-CoA</text>
        <dbReference type="Rhea" id="RHEA:21760"/>
        <dbReference type="ChEBI" id="CHEBI:57315"/>
        <dbReference type="ChEBI" id="CHEBI:57316"/>
        <dbReference type="EC" id="5.1.2.3"/>
    </reaction>
</comment>
<proteinExistence type="inferred from homology"/>
<feature type="site" description="Important for catalytic activity" evidence="14">
    <location>
        <position position="140"/>
    </location>
</feature>
<dbReference type="Proteomes" id="UP001331691">
    <property type="component" value="Unassembled WGS sequence"/>
</dbReference>